<name>A0A8S5TM21_9CAUD</name>
<organism evidence="1">
    <name type="scientific">Podoviridae sp. cttot15</name>
    <dbReference type="NCBI Taxonomy" id="2827751"/>
    <lineage>
        <taxon>Viruses</taxon>
        <taxon>Duplodnaviria</taxon>
        <taxon>Heunggongvirae</taxon>
        <taxon>Uroviricota</taxon>
        <taxon>Caudoviricetes</taxon>
    </lineage>
</organism>
<dbReference type="InterPro" id="IPR035408">
    <property type="entry name" value="Phi29_Phage_SSB"/>
</dbReference>
<dbReference type="EMBL" id="BK032858">
    <property type="protein sequence ID" value="DAF64349.1"/>
    <property type="molecule type" value="Genomic_DNA"/>
</dbReference>
<evidence type="ECO:0000313" key="1">
    <source>
        <dbReference type="EMBL" id="DAF64349.1"/>
    </source>
</evidence>
<accession>A0A8S5TM21</accession>
<reference evidence="1" key="1">
    <citation type="journal article" date="2021" name="Proc. Natl. Acad. Sci. U.S.A.">
        <title>A Catalog of Tens of Thousands of Viruses from Human Metagenomes Reveals Hidden Associations with Chronic Diseases.</title>
        <authorList>
            <person name="Tisza M.J."/>
            <person name="Buck C.B."/>
        </authorList>
    </citation>
    <scope>NUCLEOTIDE SEQUENCE</scope>
    <source>
        <strain evidence="1">Cttot15</strain>
    </source>
</reference>
<proteinExistence type="predicted"/>
<sequence>MSILYTSFSDDFDGLKAFFNAQSNAMPFKSLRGKTIEIRDVAILEEDIVDTSSGELESRKTVILVDKTGQAYGTTSVTVSSQVQRLIDVLGDVRSWPESVKVKVNTAKSGKDREYTTLELA</sequence>
<dbReference type="Pfam" id="PF17427">
    <property type="entry name" value="Phi29_Phage_SSB"/>
    <property type="match status" value="1"/>
</dbReference>
<protein>
    <submittedName>
        <fullName evidence="1">Single stranded DNA binding protein</fullName>
    </submittedName>
</protein>